<dbReference type="EMBL" id="CAJVCH010220207">
    <property type="protein sequence ID" value="CAG7731822.1"/>
    <property type="molecule type" value="Genomic_DNA"/>
</dbReference>
<protein>
    <submittedName>
        <fullName evidence="1">Uncharacterized protein</fullName>
    </submittedName>
</protein>
<dbReference type="AlphaFoldDB" id="A0A8J2PA14"/>
<gene>
    <name evidence="1" type="ORF">AFUS01_LOCUS20389</name>
</gene>
<evidence type="ECO:0000313" key="2">
    <source>
        <dbReference type="Proteomes" id="UP000708208"/>
    </source>
</evidence>
<comment type="caution">
    <text evidence="1">The sequence shown here is derived from an EMBL/GenBank/DDBJ whole genome shotgun (WGS) entry which is preliminary data.</text>
</comment>
<proteinExistence type="predicted"/>
<sequence>MLWSLRFTYISMTNSGIKQPNSMEVTEPENVHNQLNLDKFQHYGNMFLGNQQLFHRIIIPSSDLAFQFLSFQF</sequence>
<keyword evidence="2" id="KW-1185">Reference proteome</keyword>
<evidence type="ECO:0000313" key="1">
    <source>
        <dbReference type="EMBL" id="CAG7731822.1"/>
    </source>
</evidence>
<dbReference type="Proteomes" id="UP000708208">
    <property type="component" value="Unassembled WGS sequence"/>
</dbReference>
<accession>A0A8J2PA14</accession>
<name>A0A8J2PA14_9HEXA</name>
<reference evidence="1" key="1">
    <citation type="submission" date="2021-06" db="EMBL/GenBank/DDBJ databases">
        <authorList>
            <person name="Hodson N. C."/>
            <person name="Mongue J. A."/>
            <person name="Jaron S. K."/>
        </authorList>
    </citation>
    <scope>NUCLEOTIDE SEQUENCE</scope>
</reference>
<organism evidence="1 2">
    <name type="scientific">Allacma fusca</name>
    <dbReference type="NCBI Taxonomy" id="39272"/>
    <lineage>
        <taxon>Eukaryota</taxon>
        <taxon>Metazoa</taxon>
        <taxon>Ecdysozoa</taxon>
        <taxon>Arthropoda</taxon>
        <taxon>Hexapoda</taxon>
        <taxon>Collembola</taxon>
        <taxon>Symphypleona</taxon>
        <taxon>Sminthuridae</taxon>
        <taxon>Allacma</taxon>
    </lineage>
</organism>